<dbReference type="SUPFAM" id="SSF52833">
    <property type="entry name" value="Thioredoxin-like"/>
    <property type="match status" value="1"/>
</dbReference>
<keyword evidence="2" id="KW-1185">Reference proteome</keyword>
<dbReference type="Proteomes" id="UP001597493">
    <property type="component" value="Unassembled WGS sequence"/>
</dbReference>
<dbReference type="RefSeq" id="WP_379269687.1">
    <property type="nucleotide sequence ID" value="NZ_JBHUGT010000031.1"/>
</dbReference>
<organism evidence="1 2">
    <name type="scientific">Paenibacillus thailandensis</name>
    <dbReference type="NCBI Taxonomy" id="393250"/>
    <lineage>
        <taxon>Bacteria</taxon>
        <taxon>Bacillati</taxon>
        <taxon>Bacillota</taxon>
        <taxon>Bacilli</taxon>
        <taxon>Bacillales</taxon>
        <taxon>Paenibacillaceae</taxon>
        <taxon>Paenibacillus</taxon>
    </lineage>
</organism>
<dbReference type="InterPro" id="IPR036249">
    <property type="entry name" value="Thioredoxin-like_sf"/>
</dbReference>
<name>A0ABW5QSG7_9BACL</name>
<evidence type="ECO:0000313" key="2">
    <source>
        <dbReference type="Proteomes" id="UP001597493"/>
    </source>
</evidence>
<comment type="caution">
    <text evidence="1">The sequence shown here is derived from an EMBL/GenBank/DDBJ whole genome shotgun (WGS) entry which is preliminary data.</text>
</comment>
<proteinExistence type="predicted"/>
<sequence length="187" mass="21509">MSINLSDKFGKGITPRQFIDGMTKNKDDFIDWYNRFEWPSEDDKTFFESLRGRELRCFILMADWCGDAVRNIPVVLRALEAGDIPAEVLVMEQHLDTMDQFLTFGGRSIPIVIFVDAGGEVLGKWGPRPEYVQEPMVLFKQSNPDREAADYEAKLAETRQEIMRRYGEGTAYHPLVIAELRKLLQSI</sequence>
<gene>
    <name evidence="1" type="ORF">ACFSW5_03185</name>
</gene>
<accession>A0ABW5QSG7</accession>
<reference evidence="2" key="1">
    <citation type="journal article" date="2019" name="Int. J. Syst. Evol. Microbiol.">
        <title>The Global Catalogue of Microorganisms (GCM) 10K type strain sequencing project: providing services to taxonomists for standard genome sequencing and annotation.</title>
        <authorList>
            <consortium name="The Broad Institute Genomics Platform"/>
            <consortium name="The Broad Institute Genome Sequencing Center for Infectious Disease"/>
            <person name="Wu L."/>
            <person name="Ma J."/>
        </authorList>
    </citation>
    <scope>NUCLEOTIDE SEQUENCE [LARGE SCALE GENOMIC DNA]</scope>
    <source>
        <strain evidence="2">TISTR 1827</strain>
    </source>
</reference>
<dbReference type="Pfam" id="PF14595">
    <property type="entry name" value="Thioredoxin_9"/>
    <property type="match status" value="1"/>
</dbReference>
<protein>
    <submittedName>
        <fullName evidence="1">Thioredoxin family protein</fullName>
    </submittedName>
</protein>
<evidence type="ECO:0000313" key="1">
    <source>
        <dbReference type="EMBL" id="MFD2659264.1"/>
    </source>
</evidence>
<dbReference type="EMBL" id="JBHUMY010000001">
    <property type="protein sequence ID" value="MFD2659264.1"/>
    <property type="molecule type" value="Genomic_DNA"/>
</dbReference>
<dbReference type="Gene3D" id="3.40.30.10">
    <property type="entry name" value="Glutaredoxin"/>
    <property type="match status" value="1"/>
</dbReference>